<keyword evidence="9" id="KW-0699">rRNA-binding</keyword>
<dbReference type="InterPro" id="IPR052018">
    <property type="entry name" value="PHP_domain"/>
</dbReference>
<comment type="cofactor">
    <cofactor evidence="9">
        <name>Mg(2+)</name>
        <dbReference type="ChEBI" id="CHEBI:18420"/>
    </cofactor>
</comment>
<dbReference type="HAMAP" id="MF_00104">
    <property type="entry name" value="RNase_III"/>
    <property type="match status" value="1"/>
</dbReference>
<dbReference type="GO" id="GO:0008033">
    <property type="term" value="P:tRNA processing"/>
    <property type="evidence" value="ECO:0007669"/>
    <property type="project" value="UniProtKB-KW"/>
</dbReference>
<name>A0A1H2FNH1_9BACT</name>
<dbReference type="GO" id="GO:0046872">
    <property type="term" value="F:metal ion binding"/>
    <property type="evidence" value="ECO:0007669"/>
    <property type="project" value="UniProtKB-KW"/>
</dbReference>
<dbReference type="InterPro" id="IPR000999">
    <property type="entry name" value="RNase_III_dom"/>
</dbReference>
<keyword evidence="4 9" id="KW-0507">mRNA processing</keyword>
<keyword evidence="3 9" id="KW-0698">rRNA processing</keyword>
<dbReference type="NCBIfam" id="TIGR02191">
    <property type="entry name" value="RNaseIII"/>
    <property type="match status" value="1"/>
</dbReference>
<dbReference type="SMART" id="SM00535">
    <property type="entry name" value="RIBOc"/>
    <property type="match status" value="1"/>
</dbReference>
<dbReference type="CDD" id="cd00593">
    <property type="entry name" value="RIBOc"/>
    <property type="match status" value="1"/>
</dbReference>
<feature type="binding site" evidence="9">
    <location>
        <position position="397"/>
    </location>
    <ligand>
        <name>Mg(2+)</name>
        <dbReference type="ChEBI" id="CHEBI:18420"/>
    </ligand>
</feature>
<evidence type="ECO:0000256" key="1">
    <source>
        <dbReference type="ARBA" id="ARBA00000109"/>
    </source>
</evidence>
<keyword evidence="9" id="KW-0460">Magnesium</keyword>
<dbReference type="GO" id="GO:0006364">
    <property type="term" value="P:rRNA processing"/>
    <property type="evidence" value="ECO:0007669"/>
    <property type="project" value="UniProtKB-UniRule"/>
</dbReference>
<feature type="domain" description="RNase III" evidence="11">
    <location>
        <begin position="279"/>
        <end position="408"/>
    </location>
</feature>
<dbReference type="InterPro" id="IPR036389">
    <property type="entry name" value="RNase_III_sf"/>
</dbReference>
<dbReference type="PANTHER" id="PTHR42924:SF3">
    <property type="entry name" value="POLYMERASE_HISTIDINOL PHOSPHATASE N-TERMINAL DOMAIN-CONTAINING PROTEIN"/>
    <property type="match status" value="1"/>
</dbReference>
<dbReference type="GO" id="GO:0035312">
    <property type="term" value="F:5'-3' DNA exonuclease activity"/>
    <property type="evidence" value="ECO:0007669"/>
    <property type="project" value="TreeGrafter"/>
</dbReference>
<keyword evidence="7 9" id="KW-0378">Hydrolase</keyword>
<comment type="function">
    <text evidence="9">Digests double-stranded RNA. Involved in the processing of primary rRNA transcript to yield the immediate precursors to the large and small rRNAs (23S and 16S). Processes some mRNAs, and tRNAs when they are encoded in the rRNA operon. Processes pre-crRNA and tracrRNA of type II CRISPR loci if present in the organism.</text>
</comment>
<dbReference type="Gene3D" id="1.10.150.650">
    <property type="match status" value="1"/>
</dbReference>
<dbReference type="Pfam" id="PF00035">
    <property type="entry name" value="dsrm"/>
    <property type="match status" value="1"/>
</dbReference>
<evidence type="ECO:0000259" key="10">
    <source>
        <dbReference type="PROSITE" id="PS50137"/>
    </source>
</evidence>
<evidence type="ECO:0000256" key="9">
    <source>
        <dbReference type="HAMAP-Rule" id="MF_00104"/>
    </source>
</evidence>
<evidence type="ECO:0000259" key="11">
    <source>
        <dbReference type="PROSITE" id="PS50142"/>
    </source>
</evidence>
<dbReference type="InterPro" id="IPR016195">
    <property type="entry name" value="Pol/histidinol_Pase-like"/>
</dbReference>
<dbReference type="Gene3D" id="3.30.160.20">
    <property type="match status" value="1"/>
</dbReference>
<dbReference type="Gene3D" id="1.10.1520.10">
    <property type="entry name" value="Ribonuclease III domain"/>
    <property type="match status" value="1"/>
</dbReference>
<keyword evidence="13" id="KW-1185">Reference proteome</keyword>
<dbReference type="GO" id="GO:0005737">
    <property type="term" value="C:cytoplasm"/>
    <property type="evidence" value="ECO:0007669"/>
    <property type="project" value="UniProtKB-SubCell"/>
</dbReference>
<comment type="subunit">
    <text evidence="9">Homodimer.</text>
</comment>
<dbReference type="InterPro" id="IPR014720">
    <property type="entry name" value="dsRBD_dom"/>
</dbReference>
<gene>
    <name evidence="9" type="primary">rnc</name>
    <name evidence="12" type="ORF">SAMN04487931_104238</name>
</gene>
<feature type="active site" evidence="9">
    <location>
        <position position="397"/>
    </location>
</feature>
<keyword evidence="9" id="KW-0819">tRNA processing</keyword>
<dbReference type="FunFam" id="1.10.1520.10:FF:000001">
    <property type="entry name" value="Ribonuclease 3"/>
    <property type="match status" value="1"/>
</dbReference>
<dbReference type="GO" id="GO:0004525">
    <property type="term" value="F:ribonuclease III activity"/>
    <property type="evidence" value="ECO:0007669"/>
    <property type="project" value="UniProtKB-UniRule"/>
</dbReference>
<dbReference type="CDD" id="cd07438">
    <property type="entry name" value="PHP_HisPPase_AMP"/>
    <property type="match status" value="1"/>
</dbReference>
<comment type="subcellular location">
    <subcellularLocation>
        <location evidence="9">Cytoplasm</location>
    </subcellularLocation>
</comment>
<dbReference type="PANTHER" id="PTHR42924">
    <property type="entry name" value="EXONUCLEASE"/>
    <property type="match status" value="1"/>
</dbReference>
<reference evidence="13" key="1">
    <citation type="submission" date="2016-10" db="EMBL/GenBank/DDBJ databases">
        <authorList>
            <person name="Varghese N."/>
            <person name="Submissions S."/>
        </authorList>
    </citation>
    <scope>NUCLEOTIDE SEQUENCE [LARGE SCALE GENOMIC DNA]</scope>
    <source>
        <strain evidence="13">DSM 3384</strain>
    </source>
</reference>
<dbReference type="AlphaFoldDB" id="A0A1H2FNH1"/>
<evidence type="ECO:0000256" key="3">
    <source>
        <dbReference type="ARBA" id="ARBA00022552"/>
    </source>
</evidence>
<evidence type="ECO:0000313" key="12">
    <source>
        <dbReference type="EMBL" id="SDU08508.1"/>
    </source>
</evidence>
<keyword evidence="9" id="KW-0963">Cytoplasm</keyword>
<sequence>MTLAKETGVRAISITDHDTLDGIKEIQKHPLFVYPEFIAGVEISCEPPTEFKDLGSIHLLGYGFSVYDKKLNAILDEAKKARAQRNPEIIKRLNSLGFGITIEQVEQHFGATQTGRPHIAELMKELGYVKTFKEAFDKYLGKDKPAYVDKYKVSCQRAIQTIQQAGGISVLAHPGLLTFNKTHQMETFIDVLIAYGLEGMEVYYTDHDAAMTSYCQRLAIQKNLMMTGGSDFHGDFNEGVQIGTGKDNNLNIGYSLFKALTVRLESIKEEYVKEKHTLVSILENNIGYAFKDISFLNTALCHRSYLNENQDSCTGDNERLEFLGDAVLGLCIGHLLMEKSPSKKEGELSKLRSNLVSEPALADMARCIDLGRFIRLGKGEALSRGFDKNSILSDAFEAVIAAVYLDGGFDNAYRLIHDLFSDSLDELLSNEKIIDYKSLLQEFSQEHGSITPQYVVINETGPDHDKTFEISLNLFGIKSTGLGKTKKAAEQDCAKKALKMLKKIHF</sequence>
<accession>A0A1H2FNH1</accession>
<dbReference type="PROSITE" id="PS50142">
    <property type="entry name" value="RNASE_3_2"/>
    <property type="match status" value="1"/>
</dbReference>
<evidence type="ECO:0000256" key="5">
    <source>
        <dbReference type="ARBA" id="ARBA00022722"/>
    </source>
</evidence>
<evidence type="ECO:0000256" key="8">
    <source>
        <dbReference type="ARBA" id="ARBA00022884"/>
    </source>
</evidence>
<dbReference type="PROSITE" id="PS50137">
    <property type="entry name" value="DS_RBD"/>
    <property type="match status" value="1"/>
</dbReference>
<dbReference type="SUPFAM" id="SSF69065">
    <property type="entry name" value="RNase III domain-like"/>
    <property type="match status" value="1"/>
</dbReference>
<evidence type="ECO:0000256" key="6">
    <source>
        <dbReference type="ARBA" id="ARBA00022759"/>
    </source>
</evidence>
<dbReference type="PROSITE" id="PS00517">
    <property type="entry name" value="RNASE_3_1"/>
    <property type="match status" value="1"/>
</dbReference>
<dbReference type="Gene3D" id="3.20.20.140">
    <property type="entry name" value="Metal-dependent hydrolases"/>
    <property type="match status" value="1"/>
</dbReference>
<dbReference type="InterPro" id="IPR011907">
    <property type="entry name" value="RNase_III"/>
</dbReference>
<dbReference type="GO" id="GO:0006397">
    <property type="term" value="P:mRNA processing"/>
    <property type="evidence" value="ECO:0007669"/>
    <property type="project" value="UniProtKB-UniRule"/>
</dbReference>
<keyword evidence="8 9" id="KW-0694">RNA-binding</keyword>
<dbReference type="GO" id="GO:0019843">
    <property type="term" value="F:rRNA binding"/>
    <property type="evidence" value="ECO:0007669"/>
    <property type="project" value="UniProtKB-KW"/>
</dbReference>
<evidence type="ECO:0000256" key="4">
    <source>
        <dbReference type="ARBA" id="ARBA00022664"/>
    </source>
</evidence>
<proteinExistence type="inferred from homology"/>
<dbReference type="CDD" id="cd10845">
    <property type="entry name" value="DSRM_RNAse_III_family"/>
    <property type="match status" value="1"/>
</dbReference>
<evidence type="ECO:0000313" key="13">
    <source>
        <dbReference type="Proteomes" id="UP000199608"/>
    </source>
</evidence>
<dbReference type="SMART" id="SM00358">
    <property type="entry name" value="DSRM"/>
    <property type="match status" value="1"/>
</dbReference>
<evidence type="ECO:0000256" key="7">
    <source>
        <dbReference type="ARBA" id="ARBA00022801"/>
    </source>
</evidence>
<dbReference type="SUPFAM" id="SSF54768">
    <property type="entry name" value="dsRNA-binding domain-like"/>
    <property type="match status" value="1"/>
</dbReference>
<dbReference type="GO" id="GO:0004534">
    <property type="term" value="F:5'-3' RNA exonuclease activity"/>
    <property type="evidence" value="ECO:0007669"/>
    <property type="project" value="TreeGrafter"/>
</dbReference>
<keyword evidence="6 9" id="KW-0255">Endonuclease</keyword>
<comment type="similarity">
    <text evidence="2">Belongs to the ribonuclease III family.</text>
</comment>
<organism evidence="12 13">
    <name type="scientific">Desulfobacula phenolica</name>
    <dbReference type="NCBI Taxonomy" id="90732"/>
    <lineage>
        <taxon>Bacteria</taxon>
        <taxon>Pseudomonadati</taxon>
        <taxon>Thermodesulfobacteriota</taxon>
        <taxon>Desulfobacteria</taxon>
        <taxon>Desulfobacterales</taxon>
        <taxon>Desulfobacteraceae</taxon>
        <taxon>Desulfobacula</taxon>
    </lineage>
</organism>
<dbReference type="Proteomes" id="UP000199608">
    <property type="component" value="Unassembled WGS sequence"/>
</dbReference>
<comment type="catalytic activity">
    <reaction evidence="1 9">
        <text>Endonucleolytic cleavage to 5'-phosphomonoester.</text>
        <dbReference type="EC" id="3.1.26.3"/>
    </reaction>
</comment>
<feature type="binding site" evidence="9">
    <location>
        <position position="394"/>
    </location>
    <ligand>
        <name>Mg(2+)</name>
        <dbReference type="ChEBI" id="CHEBI:18420"/>
    </ligand>
</feature>
<keyword evidence="5 9" id="KW-0540">Nuclease</keyword>
<dbReference type="SUPFAM" id="SSF89550">
    <property type="entry name" value="PHP domain-like"/>
    <property type="match status" value="1"/>
</dbReference>
<feature type="domain" description="DRBM" evidence="10">
    <location>
        <begin position="435"/>
        <end position="503"/>
    </location>
</feature>
<feature type="active site" evidence="9">
    <location>
        <position position="325"/>
    </location>
</feature>
<dbReference type="EC" id="3.1.26.3" evidence="9"/>
<dbReference type="Pfam" id="PF14622">
    <property type="entry name" value="Ribonucleas_3_3"/>
    <property type="match status" value="1"/>
</dbReference>
<dbReference type="EMBL" id="FNLL01000004">
    <property type="protein sequence ID" value="SDU08508.1"/>
    <property type="molecule type" value="Genomic_DNA"/>
</dbReference>
<protein>
    <recommendedName>
        <fullName evidence="9">Ribonuclease 3</fullName>
        <ecNumber evidence="9">3.1.26.3</ecNumber>
    </recommendedName>
    <alternativeName>
        <fullName evidence="9">Ribonuclease III</fullName>
        <shortName evidence="9">RNase III</shortName>
    </alternativeName>
</protein>
<feature type="binding site" evidence="9">
    <location>
        <position position="321"/>
    </location>
    <ligand>
        <name>Mg(2+)</name>
        <dbReference type="ChEBI" id="CHEBI:18420"/>
    </ligand>
</feature>
<evidence type="ECO:0000256" key="2">
    <source>
        <dbReference type="ARBA" id="ARBA00010183"/>
    </source>
</evidence>
<keyword evidence="9" id="KW-0479">Metal-binding</keyword>